<dbReference type="CDD" id="cd04194">
    <property type="entry name" value="GT8_A4GalT_like"/>
    <property type="match status" value="1"/>
</dbReference>
<dbReference type="SUPFAM" id="SSF53448">
    <property type="entry name" value="Nucleotide-diphospho-sugar transferases"/>
    <property type="match status" value="1"/>
</dbReference>
<dbReference type="InterPro" id="IPR050748">
    <property type="entry name" value="Glycosyltrans_8_dom-fam"/>
</dbReference>
<dbReference type="InterPro" id="IPR029044">
    <property type="entry name" value="Nucleotide-diphossugar_trans"/>
</dbReference>
<evidence type="ECO:0008006" key="6">
    <source>
        <dbReference type="Google" id="ProtNLM"/>
    </source>
</evidence>
<dbReference type="AlphaFoldDB" id="A0A0R2BMH7"/>
<dbReference type="PANTHER" id="PTHR13778">
    <property type="entry name" value="GLYCOSYLTRANSFERASE 8 DOMAIN-CONTAINING PROTEIN"/>
    <property type="match status" value="1"/>
</dbReference>
<keyword evidence="2" id="KW-0808">Transferase</keyword>
<dbReference type="GO" id="GO:0016757">
    <property type="term" value="F:glycosyltransferase activity"/>
    <property type="evidence" value="ECO:0007669"/>
    <property type="project" value="UniProtKB-KW"/>
</dbReference>
<dbReference type="RefSeq" id="WP_056958489.1">
    <property type="nucleotide sequence ID" value="NZ_AYYN01000031.1"/>
</dbReference>
<evidence type="ECO:0000256" key="2">
    <source>
        <dbReference type="ARBA" id="ARBA00022679"/>
    </source>
</evidence>
<proteinExistence type="predicted"/>
<dbReference type="Proteomes" id="UP000051612">
    <property type="component" value="Unassembled WGS sequence"/>
</dbReference>
<keyword evidence="1" id="KW-0328">Glycosyltransferase</keyword>
<organism evidence="4 5">
    <name type="scientific">Ligilactobacillus murinus DSM 20452 = NBRC 14221</name>
    <dbReference type="NCBI Taxonomy" id="1423772"/>
    <lineage>
        <taxon>Bacteria</taxon>
        <taxon>Bacillati</taxon>
        <taxon>Bacillota</taxon>
        <taxon>Bacilli</taxon>
        <taxon>Lactobacillales</taxon>
        <taxon>Lactobacillaceae</taxon>
        <taxon>Ligilactobacillus</taxon>
    </lineage>
</organism>
<evidence type="ECO:0000256" key="3">
    <source>
        <dbReference type="ARBA" id="ARBA00022723"/>
    </source>
</evidence>
<dbReference type="EMBL" id="AYYN01000031">
    <property type="protein sequence ID" value="KRM76716.1"/>
    <property type="molecule type" value="Genomic_DNA"/>
</dbReference>
<dbReference type="PATRIC" id="fig|1423772.3.peg.1505"/>
<evidence type="ECO:0000313" key="5">
    <source>
        <dbReference type="Proteomes" id="UP000051612"/>
    </source>
</evidence>
<accession>A0A0R2BMH7</accession>
<reference evidence="4 5" key="1">
    <citation type="journal article" date="2015" name="Genome Announc.">
        <title>Expanding the biotechnology potential of lactobacilli through comparative genomics of 213 strains and associated genera.</title>
        <authorList>
            <person name="Sun Z."/>
            <person name="Harris H.M."/>
            <person name="McCann A."/>
            <person name="Guo C."/>
            <person name="Argimon S."/>
            <person name="Zhang W."/>
            <person name="Yang X."/>
            <person name="Jeffery I.B."/>
            <person name="Cooney J.C."/>
            <person name="Kagawa T.F."/>
            <person name="Liu W."/>
            <person name="Song Y."/>
            <person name="Salvetti E."/>
            <person name="Wrobel A."/>
            <person name="Rasinkangas P."/>
            <person name="Parkhill J."/>
            <person name="Rea M.C."/>
            <person name="O'Sullivan O."/>
            <person name="Ritari J."/>
            <person name="Douillard F.P."/>
            <person name="Paul Ross R."/>
            <person name="Yang R."/>
            <person name="Briner A.E."/>
            <person name="Felis G.E."/>
            <person name="de Vos W.M."/>
            <person name="Barrangou R."/>
            <person name="Klaenhammer T.R."/>
            <person name="Caufield P.W."/>
            <person name="Cui Y."/>
            <person name="Zhang H."/>
            <person name="O'Toole P.W."/>
        </authorList>
    </citation>
    <scope>NUCLEOTIDE SEQUENCE [LARGE SCALE GENOMIC DNA]</scope>
    <source>
        <strain evidence="4 5">DSM 20452</strain>
    </source>
</reference>
<dbReference type="InterPro" id="IPR002495">
    <property type="entry name" value="Glyco_trans_8"/>
</dbReference>
<evidence type="ECO:0000313" key="4">
    <source>
        <dbReference type="EMBL" id="KRM76716.1"/>
    </source>
</evidence>
<sequence length="336" mass="39263">MEDFAYNIVYAVNDDFCEIMGVSIASLLENNSEILKNLRITVLSSDITDENKKKIEQIFIRFGAVIPRWIDATNTETRLKYRVTLDRGSVSQYSRLFIDRIFDDSVSRVLYLDADTVIENSIKELWNLDLEDNTIGALKDAFSKYYRKNVGLEENDIMFNSGVMLIDVKKWRERNVEKRLLDFIADHRGYIQQGDQGVLNGVLSKETYPLTPRYNLISAFSMFSYKQMILYRKPVACYSENEVNAAVKDPVIIHYTSNFFSDRPWYEGCNTKYAKKWVEYRNLTPWKNNKLRSPNKSLLSRIYNVLPDTVGLRCASIFQAYLRPLKNRFIILIRGF</sequence>
<evidence type="ECO:0000256" key="1">
    <source>
        <dbReference type="ARBA" id="ARBA00022676"/>
    </source>
</evidence>
<gene>
    <name evidence="4" type="ORF">FC48_GL001414</name>
</gene>
<dbReference type="PANTHER" id="PTHR13778:SF47">
    <property type="entry name" value="LIPOPOLYSACCHARIDE 1,3-GALACTOSYLTRANSFERASE"/>
    <property type="match status" value="1"/>
</dbReference>
<keyword evidence="3" id="KW-0479">Metal-binding</keyword>
<comment type="caution">
    <text evidence="4">The sequence shown here is derived from an EMBL/GenBank/DDBJ whole genome shotgun (WGS) entry which is preliminary data.</text>
</comment>
<dbReference type="Pfam" id="PF01501">
    <property type="entry name" value="Glyco_transf_8"/>
    <property type="match status" value="1"/>
</dbReference>
<dbReference type="GO" id="GO:0046872">
    <property type="term" value="F:metal ion binding"/>
    <property type="evidence" value="ECO:0007669"/>
    <property type="project" value="UniProtKB-KW"/>
</dbReference>
<protein>
    <recommendedName>
        <fullName evidence="6">Glycosyl transferase family 8</fullName>
    </recommendedName>
</protein>
<name>A0A0R2BMH7_9LACO</name>
<dbReference type="Gene3D" id="3.90.550.10">
    <property type="entry name" value="Spore Coat Polysaccharide Biosynthesis Protein SpsA, Chain A"/>
    <property type="match status" value="1"/>
</dbReference>